<sequence length="69" mass="8361">MKSIKEIISKYVRTFTSMEMIYPKLGRWNVKHNTTMIHFKIDQANADHSCSIIHEFEEQKEDKYLSYYL</sequence>
<organism evidence="1">
    <name type="scientific">viral metagenome</name>
    <dbReference type="NCBI Taxonomy" id="1070528"/>
    <lineage>
        <taxon>unclassified sequences</taxon>
        <taxon>metagenomes</taxon>
        <taxon>organismal metagenomes</taxon>
    </lineage>
</organism>
<evidence type="ECO:0000313" key="1">
    <source>
        <dbReference type="EMBL" id="QHT14632.1"/>
    </source>
</evidence>
<accession>A0A6C0DDZ9</accession>
<proteinExistence type="predicted"/>
<reference evidence="1" key="1">
    <citation type="journal article" date="2020" name="Nature">
        <title>Giant virus diversity and host interactions through global metagenomics.</title>
        <authorList>
            <person name="Schulz F."/>
            <person name="Roux S."/>
            <person name="Paez-Espino D."/>
            <person name="Jungbluth S."/>
            <person name="Walsh D.A."/>
            <person name="Denef V.J."/>
            <person name="McMahon K.D."/>
            <person name="Konstantinidis K.T."/>
            <person name="Eloe-Fadrosh E.A."/>
            <person name="Kyrpides N.C."/>
            <person name="Woyke T."/>
        </authorList>
    </citation>
    <scope>NUCLEOTIDE SEQUENCE</scope>
    <source>
        <strain evidence="1">GVMAG-M-3300023174-141</strain>
    </source>
</reference>
<name>A0A6C0DDZ9_9ZZZZ</name>
<dbReference type="EMBL" id="MN739587">
    <property type="protein sequence ID" value="QHT14632.1"/>
    <property type="molecule type" value="Genomic_DNA"/>
</dbReference>
<dbReference type="AlphaFoldDB" id="A0A6C0DDZ9"/>
<protein>
    <submittedName>
        <fullName evidence="1">Uncharacterized protein</fullName>
    </submittedName>
</protein>